<dbReference type="PROSITE" id="PS50893">
    <property type="entry name" value="ABC_TRANSPORTER_2"/>
    <property type="match status" value="2"/>
</dbReference>
<evidence type="ECO:0000256" key="4">
    <source>
        <dbReference type="ARBA" id="ARBA00022475"/>
    </source>
</evidence>
<keyword evidence="3" id="KW-0813">Transport</keyword>
<dbReference type="PANTHER" id="PTHR43790">
    <property type="entry name" value="CARBOHYDRATE TRANSPORT ATP-BINDING PROTEIN MG119-RELATED"/>
    <property type="match status" value="1"/>
</dbReference>
<dbReference type="InterPro" id="IPR027417">
    <property type="entry name" value="P-loop_NTPase"/>
</dbReference>
<comment type="similarity">
    <text evidence="2">Belongs to the ABC transporter superfamily.</text>
</comment>
<evidence type="ECO:0000313" key="12">
    <source>
        <dbReference type="EMBL" id="SFZ86778.1"/>
    </source>
</evidence>
<dbReference type="STRING" id="665118.SAMN02983003_3972"/>
<evidence type="ECO:0000256" key="8">
    <source>
        <dbReference type="ARBA" id="ARBA00022840"/>
    </source>
</evidence>
<dbReference type="SUPFAM" id="SSF52540">
    <property type="entry name" value="P-loop containing nucleoside triphosphate hydrolases"/>
    <property type="match status" value="2"/>
</dbReference>
<evidence type="ECO:0000256" key="2">
    <source>
        <dbReference type="ARBA" id="ARBA00005417"/>
    </source>
</evidence>
<keyword evidence="7" id="KW-0547">Nucleotide-binding</keyword>
<dbReference type="GO" id="GO:0016887">
    <property type="term" value="F:ATP hydrolysis activity"/>
    <property type="evidence" value="ECO:0007669"/>
    <property type="project" value="InterPro"/>
</dbReference>
<keyword evidence="9" id="KW-1278">Translocase</keyword>
<dbReference type="InterPro" id="IPR003439">
    <property type="entry name" value="ABC_transporter-like_ATP-bd"/>
</dbReference>
<dbReference type="RefSeq" id="WP_072346756.1">
    <property type="nucleotide sequence ID" value="NZ_FPKU01000004.1"/>
</dbReference>
<feature type="domain" description="ABC transporter" evidence="11">
    <location>
        <begin position="15"/>
        <end position="251"/>
    </location>
</feature>
<keyword evidence="10" id="KW-0472">Membrane</keyword>
<proteinExistence type="inferred from homology"/>
<dbReference type="AlphaFoldDB" id="A0A1K2I311"/>
<comment type="subcellular location">
    <subcellularLocation>
        <location evidence="1">Cell membrane</location>
        <topology evidence="1">Peripheral membrane protein</topology>
    </subcellularLocation>
</comment>
<evidence type="ECO:0000313" key="13">
    <source>
        <dbReference type="Proteomes" id="UP000183447"/>
    </source>
</evidence>
<evidence type="ECO:0000256" key="10">
    <source>
        <dbReference type="ARBA" id="ARBA00023136"/>
    </source>
</evidence>
<dbReference type="SMART" id="SM00382">
    <property type="entry name" value="AAA"/>
    <property type="match status" value="2"/>
</dbReference>
<evidence type="ECO:0000256" key="6">
    <source>
        <dbReference type="ARBA" id="ARBA00022737"/>
    </source>
</evidence>
<keyword evidence="5" id="KW-0762">Sugar transport</keyword>
<evidence type="ECO:0000256" key="1">
    <source>
        <dbReference type="ARBA" id="ARBA00004202"/>
    </source>
</evidence>
<dbReference type="CDD" id="cd03216">
    <property type="entry name" value="ABC_Carb_Monos_I"/>
    <property type="match status" value="1"/>
</dbReference>
<dbReference type="InterPro" id="IPR017871">
    <property type="entry name" value="ABC_transporter-like_CS"/>
</dbReference>
<sequence length="512" mass="55227">MTGPAALSQTQVPLISARGISKQFAGVEVLRDVDLDLRVGEIHALLGENGAGKSTFAKILAGVHRPTTGTIALNGEQVEVANPVVAQRLGITLIHQEPISFPDLSVAENLVLGRSEDGWFSPVPWAKMTRDARALMDLLGVDIDVTQPMRGLSIADQQMVEIARALASDSRLIIMDEPTAPLTPREVETLFGIARRLRSEGRTIVFISHRLEEVRALCDRVTIFRDGNKVGTHTIDELTDADIIRLMIGRPLKEYLHKPRTEIGAVALEVENLTLPGRFEAISFSVRRGEIVGLGGLVGAGRTDVARAIFGVAPALSGTIRINGKQATIREPDDAIALGLAFVPEDRAQAGIFRSLSVEQNITAAVPARIAPRGFIRRSVEKALSSEAIRSLRVRLASARQPIGELSGGNQQKAILARWLLTDPTVLILDEPTRGIDIGVKAEFYDRIGELAASGRAILLISSELPELLALSDRILVMSEGRLTAEFPRAEASQEKIMKAAVPRSATLGEAA</sequence>
<accession>A0A1K2I311</accession>
<feature type="domain" description="ABC transporter" evidence="11">
    <location>
        <begin position="263"/>
        <end position="505"/>
    </location>
</feature>
<evidence type="ECO:0000256" key="7">
    <source>
        <dbReference type="ARBA" id="ARBA00022741"/>
    </source>
</evidence>
<dbReference type="Gene3D" id="3.40.50.300">
    <property type="entry name" value="P-loop containing nucleotide triphosphate hydrolases"/>
    <property type="match status" value="2"/>
</dbReference>
<evidence type="ECO:0000256" key="3">
    <source>
        <dbReference type="ARBA" id="ARBA00022448"/>
    </source>
</evidence>
<protein>
    <submittedName>
        <fullName evidence="12">Rhamnose transport system ATP-binding protein</fullName>
    </submittedName>
</protein>
<keyword evidence="13" id="KW-1185">Reference proteome</keyword>
<dbReference type="Proteomes" id="UP000183447">
    <property type="component" value="Unassembled WGS sequence"/>
</dbReference>
<dbReference type="GO" id="GO:0005524">
    <property type="term" value="F:ATP binding"/>
    <property type="evidence" value="ECO:0007669"/>
    <property type="project" value="UniProtKB-KW"/>
</dbReference>
<dbReference type="InterPro" id="IPR050107">
    <property type="entry name" value="ABC_carbohydrate_import_ATPase"/>
</dbReference>
<dbReference type="PANTHER" id="PTHR43790:SF3">
    <property type="entry name" value="D-ALLOSE IMPORT ATP-BINDING PROTEIN ALSA-RELATED"/>
    <property type="match status" value="1"/>
</dbReference>
<dbReference type="InterPro" id="IPR003593">
    <property type="entry name" value="AAA+_ATPase"/>
</dbReference>
<keyword evidence="8 12" id="KW-0067">ATP-binding</keyword>
<keyword evidence="6" id="KW-0677">Repeat</keyword>
<dbReference type="GO" id="GO:0005886">
    <property type="term" value="C:plasma membrane"/>
    <property type="evidence" value="ECO:0007669"/>
    <property type="project" value="UniProtKB-SubCell"/>
</dbReference>
<reference evidence="12 13" key="1">
    <citation type="submission" date="2016-11" db="EMBL/GenBank/DDBJ databases">
        <authorList>
            <person name="Jaros S."/>
            <person name="Januszkiewicz K."/>
            <person name="Wedrychowicz H."/>
        </authorList>
    </citation>
    <scope>NUCLEOTIDE SEQUENCE [LARGE SCALE GENOMIC DNA]</scope>
    <source>
        <strain evidence="12 13">ATCC 23634</strain>
    </source>
</reference>
<evidence type="ECO:0000256" key="5">
    <source>
        <dbReference type="ARBA" id="ARBA00022597"/>
    </source>
</evidence>
<evidence type="ECO:0000256" key="9">
    <source>
        <dbReference type="ARBA" id="ARBA00022967"/>
    </source>
</evidence>
<dbReference type="OrthoDB" id="9805029at2"/>
<organism evidence="12 13">
    <name type="scientific">Devosia enhydra</name>
    <dbReference type="NCBI Taxonomy" id="665118"/>
    <lineage>
        <taxon>Bacteria</taxon>
        <taxon>Pseudomonadati</taxon>
        <taxon>Pseudomonadota</taxon>
        <taxon>Alphaproteobacteria</taxon>
        <taxon>Hyphomicrobiales</taxon>
        <taxon>Devosiaceae</taxon>
        <taxon>Devosia</taxon>
    </lineage>
</organism>
<dbReference type="Pfam" id="PF00005">
    <property type="entry name" value="ABC_tran"/>
    <property type="match status" value="2"/>
</dbReference>
<name>A0A1K2I311_9HYPH</name>
<dbReference type="CDD" id="cd03215">
    <property type="entry name" value="ABC_Carb_Monos_II"/>
    <property type="match status" value="1"/>
</dbReference>
<dbReference type="FunFam" id="3.40.50.300:FF:000127">
    <property type="entry name" value="Ribose import ATP-binding protein RbsA"/>
    <property type="match status" value="1"/>
</dbReference>
<dbReference type="EMBL" id="FPKU01000004">
    <property type="protein sequence ID" value="SFZ86778.1"/>
    <property type="molecule type" value="Genomic_DNA"/>
</dbReference>
<evidence type="ECO:0000259" key="11">
    <source>
        <dbReference type="PROSITE" id="PS50893"/>
    </source>
</evidence>
<keyword evidence="4" id="KW-1003">Cell membrane</keyword>
<dbReference type="PROSITE" id="PS00211">
    <property type="entry name" value="ABC_TRANSPORTER_1"/>
    <property type="match status" value="1"/>
</dbReference>
<gene>
    <name evidence="12" type="ORF">SAMN02983003_3972</name>
</gene>